<dbReference type="EMBL" id="JAADJG010001555">
    <property type="protein sequence ID" value="KAF4415236.1"/>
    <property type="molecule type" value="Genomic_DNA"/>
</dbReference>
<keyword evidence="3" id="KW-1185">Reference proteome</keyword>
<gene>
    <name evidence="2" type="ORF">F53441_14650</name>
</gene>
<evidence type="ECO:0000256" key="1">
    <source>
        <dbReference type="SAM" id="MobiDB-lite"/>
    </source>
</evidence>
<comment type="caution">
    <text evidence="2">The sequence shown here is derived from an EMBL/GenBank/DDBJ whole genome shotgun (WGS) entry which is preliminary data.</text>
</comment>
<dbReference type="Proteomes" id="UP000605986">
    <property type="component" value="Unassembled WGS sequence"/>
</dbReference>
<evidence type="ECO:0000313" key="2">
    <source>
        <dbReference type="EMBL" id="KAF4415236.1"/>
    </source>
</evidence>
<reference evidence="2" key="1">
    <citation type="submission" date="2020-01" db="EMBL/GenBank/DDBJ databases">
        <title>Identification and distribution of gene clusters putatively required for synthesis of sphingolipid metabolism inhibitors in phylogenetically diverse species of the filamentous fungus Fusarium.</title>
        <authorList>
            <person name="Kim H.-S."/>
            <person name="Busman M."/>
            <person name="Brown D.W."/>
            <person name="Divon H."/>
            <person name="Uhlig S."/>
            <person name="Proctor R.H."/>
        </authorList>
    </citation>
    <scope>NUCLEOTIDE SEQUENCE</scope>
    <source>
        <strain evidence="2">NRRL 53441</strain>
    </source>
</reference>
<evidence type="ECO:0000313" key="3">
    <source>
        <dbReference type="Proteomes" id="UP000605986"/>
    </source>
</evidence>
<dbReference type="AlphaFoldDB" id="A0A8H4JBA3"/>
<proteinExistence type="predicted"/>
<accession>A0A8H4JBA3</accession>
<sequence length="131" mass="14444">MLFGGSRMGNRKTTKGKYNHQAPASRSIDVGLDNQARVQVSTTKNLSSSHWHIAEARCSKDELSQVGWAHHGEIGDGVAEEDEAGAEMTEEDFVQDTRQSSITFVGSKVVHTSTQDFLFNMSKKAIEICKE</sequence>
<feature type="region of interest" description="Disordered" evidence="1">
    <location>
        <begin position="1"/>
        <end position="25"/>
    </location>
</feature>
<protein>
    <submittedName>
        <fullName evidence="2">Uncharacterized protein</fullName>
    </submittedName>
</protein>
<organism evidence="2 3">
    <name type="scientific">Fusarium austroafricanum</name>
    <dbReference type="NCBI Taxonomy" id="2364996"/>
    <lineage>
        <taxon>Eukaryota</taxon>
        <taxon>Fungi</taxon>
        <taxon>Dikarya</taxon>
        <taxon>Ascomycota</taxon>
        <taxon>Pezizomycotina</taxon>
        <taxon>Sordariomycetes</taxon>
        <taxon>Hypocreomycetidae</taxon>
        <taxon>Hypocreales</taxon>
        <taxon>Nectriaceae</taxon>
        <taxon>Fusarium</taxon>
        <taxon>Fusarium concolor species complex</taxon>
    </lineage>
</organism>
<feature type="compositionally biased region" description="Basic residues" evidence="1">
    <location>
        <begin position="9"/>
        <end position="18"/>
    </location>
</feature>
<name>A0A8H4JBA3_9HYPO</name>